<proteinExistence type="predicted"/>
<sequence>DYLRRARASGAVKSVDFALLAEGDPRVELLLRLEQQAEARRLLDDMALGELQELLCRIQEAFQAVHGPGCLPPSLELWASRLQRPGDPLVALHPSEVGELSAALQEFLQQNRRAVRARELDALPACVARALSGPRAPLAGSPGGLQLAQGAARRVVACFGGGEGPCPVVVRSVPLGLAGAEEDYEVRELGLRVGGMYRAVPHSHCDDPFATDGAALLHFEWVPPGEVREDSRPLEQALSGATHVRLRLPGGSGPDEPAQERQVNLQTNSVQSESAWYRAIPSRVRTGADAEGGFRRFVLEVGRGLRLPLPVGLLQAAPGCGVAETADVLAQVLALWFSQRHAPEDVASALRRCPELLYFASTALFQCFDHLSATLLDALRRHWAAVLRAQADPCAGRLWPSEGSREAQDIILELLVVRPGGRHCAVLPPSQLGELCRLVDRTKHSVKFLAVESFCFESALEKIGELQRATMTFLVVDVTGQVSAPQLGELVRHAQGSVRLVLQWYHGLLPALAATRSLGRVIVPESVAHDLSTQVSPVLYRESFALGQATLRCAGILHGDPAALSPLADVELCPGGLEVRRAAGGLIDWPRNLAGAQRLLAAAHAWAQSEAEWRACVPAGQRPRPHEALLLLVAPDEAPVRRHYEGLPSGAGVLCLSMHHSDRQALAQVEALLDGAAVRPGSAVPAGPAGSACGVLVLFGVGFVSPATLEGMVARAFLGGQRVVLVVQEPISVLRAVRIMQMPAAVRALRLVLGPAAVPSEQHVALSAAVEAEDLAACLQIMKVALKAEACRDLLGGILAALSPGGQADGCDPGSLAFAVGCLAAAFVQRSAALGLDEGVWHVSFPDFRAHVPVCRFLDQASVLEAWCRYLDLVGASPGASEGGGGADAELGRGLPERAHVPGCVASWPGAEPHRLFVGSQWLIACNAHSPGIEGLLEHATAMEGGDGSAADISAPMYYSSGSGHYSEAQEEVLERHCLQCRELDWAYFSESWRTALDIKPDVFLRLAAFGVDTLRLFLCLPPERAIELGLTHLLDAAGRGGTPQARLAAVVAQKLLLDVECAAPLLEAAAREGPGEVAPRLAAVKWLLLTALPESEALSMLSGVGRIHEAAVQQLVRAKVMLCPRGRDELRRRVVSIVVGLDGGDILASQHDVRRFLLETTTPLRDLLCDGRARVGRAIVSFLFCPDHTERLKRGEAGRAITESFAHMFGFDVLRWSPLHGAPAAEPHRVTPAAHAAALERSPGPAVARALAGGPLLGAVCRLAESEGIDSADAFLCEVLDCLPMGCDNLVLIVLETLACPGPAAAGACPRLGEEAIKGILRSAANPFLPRLFEALRARSLGGYLALVASYARGDAGRPLRLALDASPALQQLYVEHFRGASPGDG</sequence>
<comment type="caution">
    <text evidence="1">The sequence shown here is derived from an EMBL/GenBank/DDBJ whole genome shotgun (WGS) entry which is preliminary data.</text>
</comment>
<organism evidence="1 2">
    <name type="scientific">Prorocentrum cordatum</name>
    <dbReference type="NCBI Taxonomy" id="2364126"/>
    <lineage>
        <taxon>Eukaryota</taxon>
        <taxon>Sar</taxon>
        <taxon>Alveolata</taxon>
        <taxon>Dinophyceae</taxon>
        <taxon>Prorocentrales</taxon>
        <taxon>Prorocentraceae</taxon>
        <taxon>Prorocentrum</taxon>
    </lineage>
</organism>
<accession>A0ABN9QHB7</accession>
<dbReference type="Proteomes" id="UP001189429">
    <property type="component" value="Unassembled WGS sequence"/>
</dbReference>
<feature type="non-terminal residue" evidence="1">
    <location>
        <position position="1"/>
    </location>
</feature>
<protein>
    <submittedName>
        <fullName evidence="1">Uncharacterized protein</fullName>
    </submittedName>
</protein>
<dbReference type="EMBL" id="CAUYUJ010003171">
    <property type="protein sequence ID" value="CAK0804150.1"/>
    <property type="molecule type" value="Genomic_DNA"/>
</dbReference>
<reference evidence="1" key="1">
    <citation type="submission" date="2023-10" db="EMBL/GenBank/DDBJ databases">
        <authorList>
            <person name="Chen Y."/>
            <person name="Shah S."/>
            <person name="Dougan E. K."/>
            <person name="Thang M."/>
            <person name="Chan C."/>
        </authorList>
    </citation>
    <scope>NUCLEOTIDE SEQUENCE [LARGE SCALE GENOMIC DNA]</scope>
</reference>
<gene>
    <name evidence="1" type="ORF">PCOR1329_LOCUS11056</name>
</gene>
<evidence type="ECO:0000313" key="2">
    <source>
        <dbReference type="Proteomes" id="UP001189429"/>
    </source>
</evidence>
<feature type="non-terminal residue" evidence="1">
    <location>
        <position position="1387"/>
    </location>
</feature>
<evidence type="ECO:0000313" key="1">
    <source>
        <dbReference type="EMBL" id="CAK0804150.1"/>
    </source>
</evidence>
<keyword evidence="2" id="KW-1185">Reference proteome</keyword>
<name>A0ABN9QHB7_9DINO</name>